<dbReference type="HOGENOM" id="CLU_016297_0_0_4"/>
<sequence>MMLNILFFRYAFIKESTYNFSELFLPGLLFRKPGITIIEIINQIGQLIMRRLNIAIVGMGQRGVNVLERIAAMLAHHPVDVPLTIHIIDPAVSGQGIHEATQPDHLLVNTIAAQVTVYCDKSVIGGGPLLPGLSFLEWLTLKGYRMVNGKACIADVGEPITENAYLSRSLLGVYLTWTYDRILETLPDNVTIRNHRREAVDVAPQANGQIDVELDGGYKFVADFVFLTTGHAGCGPDDVDRQFAAWTAQGQAGNSLLSYVNNPYPITKLSGISPDATVAICGTGLTAADIVSALTVGVDGRFEVLSDQRLQYHPSGREPRIWMYSRQGLPAGGRAINQKGTYGQYKARFFTLSFIDECRQLALQQRGSEQLDFDRDLWPALKKEMAYVLRCTASGIWSEADQFDISPDEEEAVARLVAPLPPHKLNSPEAYREFIREFLVDDISNAFGGNVGNPEKAAADMLRDVRDNIRYAVDYAGLTPASHARFLSYWCSISNRLASGPPKERNIELLALIEAGVVNFFAPGAEVSYDAQRKQFKLSSSHYDDAAAEYADVLIRAKVDVFKPETSTSPLVRNMLAAGTIVPYKNGDFHPSGIAIDKNVNVINSAGASIPNLWGLGYIAEGAVFYTYVLPRPFANSRSLSDAGKVVISMFEQIKKLRAASAAVSDAANSNPNYEVA</sequence>
<protein>
    <recommendedName>
        <fullName evidence="1">FAD-dependent urate hydroxylase HpyO/Asp monooxygenase CreE-like FAD/NAD(P)-binding domain-containing protein</fullName>
    </recommendedName>
</protein>
<name>W0V2S3_9BURK</name>
<dbReference type="InterPro" id="IPR052189">
    <property type="entry name" value="L-asp_N-monooxygenase_NS-form"/>
</dbReference>
<dbReference type="Proteomes" id="UP000027604">
    <property type="component" value="Chromosome I"/>
</dbReference>
<dbReference type="KEGG" id="jag:GJA_906"/>
<dbReference type="eggNOG" id="COG4529">
    <property type="taxonomic scope" value="Bacteria"/>
</dbReference>
<dbReference type="EMBL" id="HG322949">
    <property type="protein sequence ID" value="CDG81562.1"/>
    <property type="molecule type" value="Genomic_DNA"/>
</dbReference>
<dbReference type="PANTHER" id="PTHR40254:SF1">
    <property type="entry name" value="BLR0577 PROTEIN"/>
    <property type="match status" value="1"/>
</dbReference>
<dbReference type="PANTHER" id="PTHR40254">
    <property type="entry name" value="BLR0577 PROTEIN"/>
    <property type="match status" value="1"/>
</dbReference>
<proteinExistence type="predicted"/>
<gene>
    <name evidence="2" type="ORF">GJA_906</name>
</gene>
<evidence type="ECO:0000313" key="2">
    <source>
        <dbReference type="EMBL" id="CDG81562.1"/>
    </source>
</evidence>
<accession>W0V2S3</accession>
<keyword evidence="3" id="KW-1185">Reference proteome</keyword>
<reference evidence="2 3" key="1">
    <citation type="journal article" date="2015" name="Genome Announc.">
        <title>Genome Sequence of Mushroom Soft-Rot Pathogen Janthinobacterium agaricidamnosum.</title>
        <authorList>
            <person name="Graupner K."/>
            <person name="Lackner G."/>
            <person name="Hertweck C."/>
        </authorList>
    </citation>
    <scope>NUCLEOTIDE SEQUENCE [LARGE SCALE GENOMIC DNA]</scope>
    <source>
        <strain evidence="3">NBRC 102515 / DSM 9628</strain>
    </source>
</reference>
<dbReference type="PATRIC" id="fig|1349767.4.peg.2633"/>
<dbReference type="InterPro" id="IPR038732">
    <property type="entry name" value="HpyO/CreE_NAD-binding"/>
</dbReference>
<dbReference type="STRING" id="1349767.GJA_906"/>
<dbReference type="Pfam" id="PF13454">
    <property type="entry name" value="NAD_binding_9"/>
    <property type="match status" value="1"/>
</dbReference>
<feature type="domain" description="FAD-dependent urate hydroxylase HpyO/Asp monooxygenase CreE-like FAD/NAD(P)-binding" evidence="1">
    <location>
        <begin position="55"/>
        <end position="231"/>
    </location>
</feature>
<evidence type="ECO:0000259" key="1">
    <source>
        <dbReference type="Pfam" id="PF13454"/>
    </source>
</evidence>
<organism evidence="2 3">
    <name type="scientific">Janthinobacterium agaricidamnosum NBRC 102515 = DSM 9628</name>
    <dbReference type="NCBI Taxonomy" id="1349767"/>
    <lineage>
        <taxon>Bacteria</taxon>
        <taxon>Pseudomonadati</taxon>
        <taxon>Pseudomonadota</taxon>
        <taxon>Betaproteobacteria</taxon>
        <taxon>Burkholderiales</taxon>
        <taxon>Oxalobacteraceae</taxon>
        <taxon>Janthinobacterium</taxon>
    </lineage>
</organism>
<dbReference type="AlphaFoldDB" id="W0V2S3"/>
<evidence type="ECO:0000313" key="3">
    <source>
        <dbReference type="Proteomes" id="UP000027604"/>
    </source>
</evidence>